<dbReference type="Pfam" id="PF07729">
    <property type="entry name" value="FCD"/>
    <property type="match status" value="1"/>
</dbReference>
<gene>
    <name evidence="6" type="ORF">C5613_24965</name>
</gene>
<dbReference type="Proteomes" id="UP000239290">
    <property type="component" value="Unassembled WGS sequence"/>
</dbReference>
<dbReference type="PANTHER" id="PTHR43537">
    <property type="entry name" value="TRANSCRIPTIONAL REGULATOR, GNTR FAMILY"/>
    <property type="match status" value="1"/>
</dbReference>
<sequence length="271" mass="29975">MVRKSVDEDAPERAVDSGSRKLAERAVDSGSRKLAERVAVQLEEMIVDRGWPVGEVLGSEPDLLATLGVSRAVFREAVRLLEHHSVAKMRRGPGGGLVVTSPDTRSVVRAAALKLKYDDASNQDIFEARMALELKIVELAADRIDENGIARLRQTLEEERRTQDEAHRLGSHDIHLVIADLTENPAMRLFLDVLTQLTIPRRSDTSDEQQARARNVRHAHERIVEAIVAGDVALARYRMQSHLNAMGNFIIGQADAGEPTRSENGSTPTTR</sequence>
<comment type="caution">
    <text evidence="6">The sequence shown here is derived from an EMBL/GenBank/DDBJ whole genome shotgun (WGS) entry which is preliminary data.</text>
</comment>
<evidence type="ECO:0000256" key="2">
    <source>
        <dbReference type="ARBA" id="ARBA00023125"/>
    </source>
</evidence>
<dbReference type="InterPro" id="IPR011711">
    <property type="entry name" value="GntR_C"/>
</dbReference>
<dbReference type="InterPro" id="IPR008920">
    <property type="entry name" value="TF_FadR/GntR_C"/>
</dbReference>
<dbReference type="InterPro" id="IPR000524">
    <property type="entry name" value="Tscrpt_reg_HTH_GntR"/>
</dbReference>
<evidence type="ECO:0000313" key="6">
    <source>
        <dbReference type="EMBL" id="PQP21993.1"/>
    </source>
</evidence>
<dbReference type="Pfam" id="PF00392">
    <property type="entry name" value="GntR"/>
    <property type="match status" value="1"/>
</dbReference>
<feature type="region of interest" description="Disordered" evidence="4">
    <location>
        <begin position="1"/>
        <end position="22"/>
    </location>
</feature>
<keyword evidence="1" id="KW-0805">Transcription regulation</keyword>
<evidence type="ECO:0000313" key="7">
    <source>
        <dbReference type="Proteomes" id="UP000239290"/>
    </source>
</evidence>
<evidence type="ECO:0000256" key="1">
    <source>
        <dbReference type="ARBA" id="ARBA00023015"/>
    </source>
</evidence>
<dbReference type="SUPFAM" id="SSF48008">
    <property type="entry name" value="GntR ligand-binding domain-like"/>
    <property type="match status" value="1"/>
</dbReference>
<evidence type="ECO:0000256" key="3">
    <source>
        <dbReference type="ARBA" id="ARBA00023163"/>
    </source>
</evidence>
<accession>A0A2S8J4U7</accession>
<dbReference type="PANTHER" id="PTHR43537:SF5">
    <property type="entry name" value="UXU OPERON TRANSCRIPTIONAL REGULATOR"/>
    <property type="match status" value="1"/>
</dbReference>
<dbReference type="GO" id="GO:0003677">
    <property type="term" value="F:DNA binding"/>
    <property type="evidence" value="ECO:0007669"/>
    <property type="project" value="UniProtKB-KW"/>
</dbReference>
<protein>
    <submittedName>
        <fullName evidence="6">GntR family transcriptional regulator</fullName>
    </submittedName>
</protein>
<feature type="domain" description="HTH gntR-type" evidence="5">
    <location>
        <begin position="32"/>
        <end position="102"/>
    </location>
</feature>
<organism evidence="6 7">
    <name type="scientific">Rhodococcus opacus</name>
    <name type="common">Nocardia opaca</name>
    <dbReference type="NCBI Taxonomy" id="37919"/>
    <lineage>
        <taxon>Bacteria</taxon>
        <taxon>Bacillati</taxon>
        <taxon>Actinomycetota</taxon>
        <taxon>Actinomycetes</taxon>
        <taxon>Mycobacteriales</taxon>
        <taxon>Nocardiaceae</taxon>
        <taxon>Rhodococcus</taxon>
    </lineage>
</organism>
<dbReference type="Gene3D" id="1.20.120.530">
    <property type="entry name" value="GntR ligand-binding domain-like"/>
    <property type="match status" value="1"/>
</dbReference>
<dbReference type="SMART" id="SM00895">
    <property type="entry name" value="FCD"/>
    <property type="match status" value="1"/>
</dbReference>
<dbReference type="Gene3D" id="1.10.10.10">
    <property type="entry name" value="Winged helix-like DNA-binding domain superfamily/Winged helix DNA-binding domain"/>
    <property type="match status" value="1"/>
</dbReference>
<dbReference type="EMBL" id="PUIO01000033">
    <property type="protein sequence ID" value="PQP21993.1"/>
    <property type="molecule type" value="Genomic_DNA"/>
</dbReference>
<reference evidence="7" key="1">
    <citation type="submission" date="2018-02" db="EMBL/GenBank/DDBJ databases">
        <title>Draft genome sequencing of Rhodococcus opacus KU647198.</title>
        <authorList>
            <person name="Zheng B.-X."/>
        </authorList>
    </citation>
    <scope>NUCLEOTIDE SEQUENCE [LARGE SCALE GENOMIC DNA]</scope>
    <source>
        <strain evidence="7">04-OD7</strain>
    </source>
</reference>
<evidence type="ECO:0000259" key="5">
    <source>
        <dbReference type="PROSITE" id="PS50949"/>
    </source>
</evidence>
<dbReference type="InterPro" id="IPR036388">
    <property type="entry name" value="WH-like_DNA-bd_sf"/>
</dbReference>
<proteinExistence type="predicted"/>
<keyword evidence="3" id="KW-0804">Transcription</keyword>
<dbReference type="InterPro" id="IPR036390">
    <property type="entry name" value="WH_DNA-bd_sf"/>
</dbReference>
<evidence type="ECO:0000256" key="4">
    <source>
        <dbReference type="SAM" id="MobiDB-lite"/>
    </source>
</evidence>
<name>A0A2S8J4U7_RHOOP</name>
<dbReference type="PROSITE" id="PS50949">
    <property type="entry name" value="HTH_GNTR"/>
    <property type="match status" value="1"/>
</dbReference>
<dbReference type="AlphaFoldDB" id="A0A2S8J4U7"/>
<dbReference type="SUPFAM" id="SSF46785">
    <property type="entry name" value="Winged helix' DNA-binding domain"/>
    <property type="match status" value="1"/>
</dbReference>
<keyword evidence="2" id="KW-0238">DNA-binding</keyword>
<dbReference type="GO" id="GO:0003700">
    <property type="term" value="F:DNA-binding transcription factor activity"/>
    <property type="evidence" value="ECO:0007669"/>
    <property type="project" value="InterPro"/>
</dbReference>